<comment type="similarity">
    <text evidence="7">Belongs to the binding-protein-dependent transport system permease family.</text>
</comment>
<dbReference type="Gene3D" id="1.10.3720.10">
    <property type="entry name" value="MetI-like"/>
    <property type="match status" value="1"/>
</dbReference>
<feature type="transmembrane region" description="Helical" evidence="7">
    <location>
        <begin position="38"/>
        <end position="61"/>
    </location>
</feature>
<keyword evidence="5 7" id="KW-1133">Transmembrane helix</keyword>
<feature type="transmembrane region" description="Helical" evidence="7">
    <location>
        <begin position="133"/>
        <end position="155"/>
    </location>
</feature>
<dbReference type="PANTHER" id="PTHR43163:SF6">
    <property type="entry name" value="DIPEPTIDE TRANSPORT SYSTEM PERMEASE PROTEIN DPPB-RELATED"/>
    <property type="match status" value="1"/>
</dbReference>
<gene>
    <name evidence="10" type="ORF">HED64_02705</name>
</gene>
<dbReference type="InterPro" id="IPR035906">
    <property type="entry name" value="MetI-like_sf"/>
</dbReference>
<feature type="transmembrane region" description="Helical" evidence="7">
    <location>
        <begin position="261"/>
        <end position="287"/>
    </location>
</feature>
<evidence type="ECO:0000256" key="8">
    <source>
        <dbReference type="SAM" id="MobiDB-lite"/>
    </source>
</evidence>
<keyword evidence="2 7" id="KW-0813">Transport</keyword>
<keyword evidence="6 7" id="KW-0472">Membrane</keyword>
<dbReference type="InterPro" id="IPR045621">
    <property type="entry name" value="BPD_transp_1_N"/>
</dbReference>
<evidence type="ECO:0000313" key="10">
    <source>
        <dbReference type="EMBL" id="NKG19618.1"/>
    </source>
</evidence>
<evidence type="ECO:0000256" key="1">
    <source>
        <dbReference type="ARBA" id="ARBA00004651"/>
    </source>
</evidence>
<keyword evidence="11" id="KW-1185">Reference proteome</keyword>
<feature type="transmembrane region" description="Helical" evidence="7">
    <location>
        <begin position="167"/>
        <end position="195"/>
    </location>
</feature>
<name>A0ABX1G071_9MICC</name>
<feature type="transmembrane region" description="Helical" evidence="7">
    <location>
        <begin position="207"/>
        <end position="226"/>
    </location>
</feature>
<comment type="caution">
    <text evidence="10">The sequence shown here is derived from an EMBL/GenBank/DDBJ whole genome shotgun (WGS) entry which is preliminary data.</text>
</comment>
<protein>
    <submittedName>
        <fullName evidence="10">ABC transporter permease</fullName>
    </submittedName>
</protein>
<evidence type="ECO:0000256" key="4">
    <source>
        <dbReference type="ARBA" id="ARBA00022692"/>
    </source>
</evidence>
<dbReference type="EMBL" id="JAAWVT010000001">
    <property type="protein sequence ID" value="NKG19618.1"/>
    <property type="molecule type" value="Genomic_DNA"/>
</dbReference>
<reference evidence="10 11" key="1">
    <citation type="submission" date="2020-04" db="EMBL/GenBank/DDBJ databases">
        <title>Paeniglutamicibacter sp. ANT13_2, a novel actinomycete isolated from sediment in Antarctica.</title>
        <authorList>
            <person name="Sakdapetsiri C."/>
            <person name="Pinyakong O."/>
        </authorList>
    </citation>
    <scope>NUCLEOTIDE SEQUENCE [LARGE SCALE GENOMIC DNA]</scope>
    <source>
        <strain evidence="10 11">ANT13_2</strain>
    </source>
</reference>
<dbReference type="PROSITE" id="PS50928">
    <property type="entry name" value="ABC_TM1"/>
    <property type="match status" value="1"/>
</dbReference>
<keyword evidence="3" id="KW-1003">Cell membrane</keyword>
<evidence type="ECO:0000313" key="11">
    <source>
        <dbReference type="Proteomes" id="UP000746595"/>
    </source>
</evidence>
<evidence type="ECO:0000256" key="6">
    <source>
        <dbReference type="ARBA" id="ARBA00023136"/>
    </source>
</evidence>
<evidence type="ECO:0000259" key="9">
    <source>
        <dbReference type="PROSITE" id="PS50928"/>
    </source>
</evidence>
<dbReference type="Proteomes" id="UP000746595">
    <property type="component" value="Unassembled WGS sequence"/>
</dbReference>
<proteinExistence type="inferred from homology"/>
<evidence type="ECO:0000256" key="5">
    <source>
        <dbReference type="ARBA" id="ARBA00022989"/>
    </source>
</evidence>
<feature type="domain" description="ABC transmembrane type-1" evidence="9">
    <location>
        <begin position="129"/>
        <end position="326"/>
    </location>
</feature>
<comment type="subcellular location">
    <subcellularLocation>
        <location evidence="1 7">Cell membrane</location>
        <topology evidence="1 7">Multi-pass membrane protein</topology>
    </subcellularLocation>
</comment>
<feature type="compositionally biased region" description="Polar residues" evidence="8">
    <location>
        <begin position="1"/>
        <end position="18"/>
    </location>
</feature>
<keyword evidence="4 7" id="KW-0812">Transmembrane</keyword>
<organism evidence="10 11">
    <name type="scientific">Paeniglutamicibacter terrestris</name>
    <dbReference type="NCBI Taxonomy" id="2723403"/>
    <lineage>
        <taxon>Bacteria</taxon>
        <taxon>Bacillati</taxon>
        <taxon>Actinomycetota</taxon>
        <taxon>Actinomycetes</taxon>
        <taxon>Micrococcales</taxon>
        <taxon>Micrococcaceae</taxon>
        <taxon>Paeniglutamicibacter</taxon>
    </lineage>
</organism>
<dbReference type="InterPro" id="IPR000515">
    <property type="entry name" value="MetI-like"/>
</dbReference>
<evidence type="ECO:0000256" key="2">
    <source>
        <dbReference type="ARBA" id="ARBA00022448"/>
    </source>
</evidence>
<feature type="transmembrane region" description="Helical" evidence="7">
    <location>
        <begin position="307"/>
        <end position="328"/>
    </location>
</feature>
<dbReference type="PANTHER" id="PTHR43163">
    <property type="entry name" value="DIPEPTIDE TRANSPORT SYSTEM PERMEASE PROTEIN DPPB-RELATED"/>
    <property type="match status" value="1"/>
</dbReference>
<dbReference type="SUPFAM" id="SSF161098">
    <property type="entry name" value="MetI-like"/>
    <property type="match status" value="1"/>
</dbReference>
<accession>A0ABX1G071</accession>
<dbReference type="CDD" id="cd06261">
    <property type="entry name" value="TM_PBP2"/>
    <property type="match status" value="1"/>
</dbReference>
<feature type="region of interest" description="Disordered" evidence="8">
    <location>
        <begin position="1"/>
        <end position="23"/>
    </location>
</feature>
<evidence type="ECO:0000256" key="7">
    <source>
        <dbReference type="RuleBase" id="RU363032"/>
    </source>
</evidence>
<sequence length="340" mass="35423">MSLETLNPTPSNPAAVSETTDSTASSSRLTSVLRLSGLRILGAAGVLWAVATLAFFAMRLVPGDPVDALLGGPGNNATEEVRELTRELNGLNEPILLQYGAYLGKLVTGDLGDSYQLREPVAQVLGDQLGNTLVLAILALATAWVLALGLALWSARGGRTATLVGNLLEVVSAAVPHFWLGSLLILVFSVSLQWLPATSGAPGINGLILPVLTLAIPLAGFLGQVMRESMLTAMNSPFAISSRARGESEVSLSLRHALRHAALPAIGLSGWAMGSLISGAVVVETVFARPGIGRTLLQSVLVRDVPVVLGVVVLVAAIYIIVTLLSDLAERLADPRLRAA</sequence>
<evidence type="ECO:0000256" key="3">
    <source>
        <dbReference type="ARBA" id="ARBA00022475"/>
    </source>
</evidence>
<dbReference type="RefSeq" id="WP_168150548.1">
    <property type="nucleotide sequence ID" value="NZ_JAAWVT010000001.1"/>
</dbReference>
<dbReference type="Pfam" id="PF00528">
    <property type="entry name" value="BPD_transp_1"/>
    <property type="match status" value="1"/>
</dbReference>
<dbReference type="Pfam" id="PF19300">
    <property type="entry name" value="BPD_transp_1_N"/>
    <property type="match status" value="1"/>
</dbReference>